<dbReference type="Proteomes" id="UP000824120">
    <property type="component" value="Chromosome 7"/>
</dbReference>
<name>A0A9J5Y017_SOLCO</name>
<dbReference type="AlphaFoldDB" id="A0A9J5Y017"/>
<dbReference type="EMBL" id="JACXVP010000007">
    <property type="protein sequence ID" value="KAG5593777.1"/>
    <property type="molecule type" value="Genomic_DNA"/>
</dbReference>
<sequence length="62" mass="6988">MEGMEVGRGHGGPRNLDTLYLLWLQRDSTMARSWGLVEKGKGCISYRNKLLLLQILSVSNPK</sequence>
<evidence type="ECO:0000313" key="2">
    <source>
        <dbReference type="Proteomes" id="UP000824120"/>
    </source>
</evidence>
<reference evidence="1 2" key="1">
    <citation type="submission" date="2020-09" db="EMBL/GenBank/DDBJ databases">
        <title>De no assembly of potato wild relative species, Solanum commersonii.</title>
        <authorList>
            <person name="Cho K."/>
        </authorList>
    </citation>
    <scope>NUCLEOTIDE SEQUENCE [LARGE SCALE GENOMIC DNA]</scope>
    <source>
        <strain evidence="1">LZ3.2</strain>
        <tissue evidence="1">Leaf</tissue>
    </source>
</reference>
<gene>
    <name evidence="1" type="ORF">H5410_035009</name>
</gene>
<keyword evidence="2" id="KW-1185">Reference proteome</keyword>
<accession>A0A9J5Y017</accession>
<organism evidence="1 2">
    <name type="scientific">Solanum commersonii</name>
    <name type="common">Commerson's wild potato</name>
    <name type="synonym">Commerson's nightshade</name>
    <dbReference type="NCBI Taxonomy" id="4109"/>
    <lineage>
        <taxon>Eukaryota</taxon>
        <taxon>Viridiplantae</taxon>
        <taxon>Streptophyta</taxon>
        <taxon>Embryophyta</taxon>
        <taxon>Tracheophyta</taxon>
        <taxon>Spermatophyta</taxon>
        <taxon>Magnoliopsida</taxon>
        <taxon>eudicotyledons</taxon>
        <taxon>Gunneridae</taxon>
        <taxon>Pentapetalae</taxon>
        <taxon>asterids</taxon>
        <taxon>lamiids</taxon>
        <taxon>Solanales</taxon>
        <taxon>Solanaceae</taxon>
        <taxon>Solanoideae</taxon>
        <taxon>Solaneae</taxon>
        <taxon>Solanum</taxon>
    </lineage>
</organism>
<proteinExistence type="predicted"/>
<comment type="caution">
    <text evidence="1">The sequence shown here is derived from an EMBL/GenBank/DDBJ whole genome shotgun (WGS) entry which is preliminary data.</text>
</comment>
<protein>
    <submittedName>
        <fullName evidence="1">Uncharacterized protein</fullName>
    </submittedName>
</protein>
<evidence type="ECO:0000313" key="1">
    <source>
        <dbReference type="EMBL" id="KAG5593777.1"/>
    </source>
</evidence>